<organism evidence="1 2">
    <name type="scientific">Artomyces pyxidatus</name>
    <dbReference type="NCBI Taxonomy" id="48021"/>
    <lineage>
        <taxon>Eukaryota</taxon>
        <taxon>Fungi</taxon>
        <taxon>Dikarya</taxon>
        <taxon>Basidiomycota</taxon>
        <taxon>Agaricomycotina</taxon>
        <taxon>Agaricomycetes</taxon>
        <taxon>Russulales</taxon>
        <taxon>Auriscalpiaceae</taxon>
        <taxon>Artomyces</taxon>
    </lineage>
</organism>
<dbReference type="Proteomes" id="UP000814140">
    <property type="component" value="Unassembled WGS sequence"/>
</dbReference>
<dbReference type="EMBL" id="MU277190">
    <property type="protein sequence ID" value="KAI0067422.1"/>
    <property type="molecule type" value="Genomic_DNA"/>
</dbReference>
<reference evidence="1" key="1">
    <citation type="submission" date="2021-03" db="EMBL/GenBank/DDBJ databases">
        <authorList>
            <consortium name="DOE Joint Genome Institute"/>
            <person name="Ahrendt S."/>
            <person name="Looney B.P."/>
            <person name="Miyauchi S."/>
            <person name="Morin E."/>
            <person name="Drula E."/>
            <person name="Courty P.E."/>
            <person name="Chicoki N."/>
            <person name="Fauchery L."/>
            <person name="Kohler A."/>
            <person name="Kuo A."/>
            <person name="Labutti K."/>
            <person name="Pangilinan J."/>
            <person name="Lipzen A."/>
            <person name="Riley R."/>
            <person name="Andreopoulos W."/>
            <person name="He G."/>
            <person name="Johnson J."/>
            <person name="Barry K.W."/>
            <person name="Grigoriev I.V."/>
            <person name="Nagy L."/>
            <person name="Hibbett D."/>
            <person name="Henrissat B."/>
            <person name="Matheny P.B."/>
            <person name="Labbe J."/>
            <person name="Martin F."/>
        </authorList>
    </citation>
    <scope>NUCLEOTIDE SEQUENCE</scope>
    <source>
        <strain evidence="1">HHB10654</strain>
    </source>
</reference>
<keyword evidence="2" id="KW-1185">Reference proteome</keyword>
<proteinExistence type="predicted"/>
<comment type="caution">
    <text evidence="1">The sequence shown here is derived from an EMBL/GenBank/DDBJ whole genome shotgun (WGS) entry which is preliminary data.</text>
</comment>
<name>A0ACB8TG76_9AGAM</name>
<gene>
    <name evidence="1" type="ORF">BV25DRAFT_1819748</name>
</gene>
<reference evidence="1" key="2">
    <citation type="journal article" date="2022" name="New Phytol.">
        <title>Evolutionary transition to the ectomycorrhizal habit in the genomes of a hyperdiverse lineage of mushroom-forming fungi.</title>
        <authorList>
            <person name="Looney B."/>
            <person name="Miyauchi S."/>
            <person name="Morin E."/>
            <person name="Drula E."/>
            <person name="Courty P.E."/>
            <person name="Kohler A."/>
            <person name="Kuo A."/>
            <person name="LaButti K."/>
            <person name="Pangilinan J."/>
            <person name="Lipzen A."/>
            <person name="Riley R."/>
            <person name="Andreopoulos W."/>
            <person name="He G."/>
            <person name="Johnson J."/>
            <person name="Nolan M."/>
            <person name="Tritt A."/>
            <person name="Barry K.W."/>
            <person name="Grigoriev I.V."/>
            <person name="Nagy L.G."/>
            <person name="Hibbett D."/>
            <person name="Henrissat B."/>
            <person name="Matheny P.B."/>
            <person name="Labbe J."/>
            <person name="Martin F.M."/>
        </authorList>
    </citation>
    <scope>NUCLEOTIDE SEQUENCE</scope>
    <source>
        <strain evidence="1">HHB10654</strain>
    </source>
</reference>
<accession>A0ACB8TG76</accession>
<sequence length="215" mass="24189">MSQIVVRQLLEPTDAQLDAIVDLCVRAYDGDIMTKIFTGDDSTLSDPLWRSMIRAGIHSGVLYVASDGADEIHSFGVWFGPGQTLYATPEQRALGFTDFLQQLSAEHRDWFLNDFSRKVRDFKLRALGENTERDSWYGNLIATDPNYQGRGLASAIIETICKRAAENRDVVALGTQTERNAVFYRNLGFIEHGRMDEVTKWGVFTGNIFTRNPSA</sequence>
<protein>
    <submittedName>
        <fullName evidence="1">Uncharacterized protein</fullName>
    </submittedName>
</protein>
<evidence type="ECO:0000313" key="2">
    <source>
        <dbReference type="Proteomes" id="UP000814140"/>
    </source>
</evidence>
<evidence type="ECO:0000313" key="1">
    <source>
        <dbReference type="EMBL" id="KAI0067422.1"/>
    </source>
</evidence>